<proteinExistence type="predicted"/>
<dbReference type="AlphaFoldDB" id="A0A699RLF6"/>
<comment type="caution">
    <text evidence="1">The sequence shown here is derived from an EMBL/GenBank/DDBJ whole genome shotgun (WGS) entry which is preliminary data.</text>
</comment>
<reference evidence="1" key="1">
    <citation type="journal article" date="2019" name="Sci. Rep.">
        <title>Draft genome of Tanacetum cinerariifolium, the natural source of mosquito coil.</title>
        <authorList>
            <person name="Yamashiro T."/>
            <person name="Shiraishi A."/>
            <person name="Satake H."/>
            <person name="Nakayama K."/>
        </authorList>
    </citation>
    <scope>NUCLEOTIDE SEQUENCE</scope>
</reference>
<protein>
    <submittedName>
        <fullName evidence="1">Uncharacterized protein</fullName>
    </submittedName>
</protein>
<accession>A0A699RLF6</accession>
<name>A0A699RLF6_TANCI</name>
<evidence type="ECO:0000313" key="1">
    <source>
        <dbReference type="EMBL" id="GFC86845.1"/>
    </source>
</evidence>
<organism evidence="1">
    <name type="scientific">Tanacetum cinerariifolium</name>
    <name type="common">Dalmatian daisy</name>
    <name type="synonym">Chrysanthemum cinerariifolium</name>
    <dbReference type="NCBI Taxonomy" id="118510"/>
    <lineage>
        <taxon>Eukaryota</taxon>
        <taxon>Viridiplantae</taxon>
        <taxon>Streptophyta</taxon>
        <taxon>Embryophyta</taxon>
        <taxon>Tracheophyta</taxon>
        <taxon>Spermatophyta</taxon>
        <taxon>Magnoliopsida</taxon>
        <taxon>eudicotyledons</taxon>
        <taxon>Gunneridae</taxon>
        <taxon>Pentapetalae</taxon>
        <taxon>asterids</taxon>
        <taxon>campanulids</taxon>
        <taxon>Asterales</taxon>
        <taxon>Asteraceae</taxon>
        <taxon>Asteroideae</taxon>
        <taxon>Anthemideae</taxon>
        <taxon>Anthemidinae</taxon>
        <taxon>Tanacetum</taxon>
    </lineage>
</organism>
<dbReference type="EMBL" id="BKCJ011107303">
    <property type="protein sequence ID" value="GFC86845.1"/>
    <property type="molecule type" value="Genomic_DNA"/>
</dbReference>
<gene>
    <name evidence="1" type="ORF">Tci_858815</name>
</gene>
<feature type="non-terminal residue" evidence="1">
    <location>
        <position position="1"/>
    </location>
</feature>
<sequence>VLRSERLAYKQEGIQTREALARSKAYYRALETRVTVLETHAHRLELIMARTRRGQTPPPTNPNNMTPEAVQTMIGQALMRNSVAKMEATVRMQRTQGTCILHVLAS</sequence>